<reference evidence="4" key="1">
    <citation type="submission" date="2017-02" db="UniProtKB">
        <authorList>
            <consortium name="WormBaseParasite"/>
        </authorList>
    </citation>
    <scope>IDENTIFICATION</scope>
</reference>
<protein>
    <submittedName>
        <fullName evidence="4">PKHG1</fullName>
    </submittedName>
</protein>
<evidence type="ECO:0000313" key="4">
    <source>
        <dbReference type="WBParaSite" id="ASIM_0000334901-mRNA-1"/>
    </source>
</evidence>
<feature type="region of interest" description="Disordered" evidence="1">
    <location>
        <begin position="1"/>
        <end position="33"/>
    </location>
</feature>
<organism evidence="4">
    <name type="scientific">Anisakis simplex</name>
    <name type="common">Herring worm</name>
    <dbReference type="NCBI Taxonomy" id="6269"/>
    <lineage>
        <taxon>Eukaryota</taxon>
        <taxon>Metazoa</taxon>
        <taxon>Ecdysozoa</taxon>
        <taxon>Nematoda</taxon>
        <taxon>Chromadorea</taxon>
        <taxon>Rhabditida</taxon>
        <taxon>Spirurina</taxon>
        <taxon>Ascaridomorpha</taxon>
        <taxon>Ascaridoidea</taxon>
        <taxon>Anisakidae</taxon>
        <taxon>Anisakis</taxon>
        <taxon>Anisakis simplex complex</taxon>
    </lineage>
</organism>
<dbReference type="AlphaFoldDB" id="A0A0M3J707"/>
<dbReference type="EMBL" id="UYRR01004777">
    <property type="protein sequence ID" value="VDK21287.1"/>
    <property type="molecule type" value="Genomic_DNA"/>
</dbReference>
<dbReference type="Proteomes" id="UP000267096">
    <property type="component" value="Unassembled WGS sequence"/>
</dbReference>
<accession>A0A0M3J707</accession>
<evidence type="ECO:0000256" key="1">
    <source>
        <dbReference type="SAM" id="MobiDB-lite"/>
    </source>
</evidence>
<proteinExistence type="predicted"/>
<keyword evidence="3" id="KW-1185">Reference proteome</keyword>
<sequence>MDSESDSLVSDIPLPCVSAEPSHERRTTVNRKRSYQRPVPFLYSEGS</sequence>
<evidence type="ECO:0000313" key="2">
    <source>
        <dbReference type="EMBL" id="VDK21287.1"/>
    </source>
</evidence>
<dbReference type="WBParaSite" id="ASIM_0000334901-mRNA-1">
    <property type="protein sequence ID" value="ASIM_0000334901-mRNA-1"/>
    <property type="gene ID" value="ASIM_0000334901"/>
</dbReference>
<gene>
    <name evidence="2" type="ORF">ASIM_LOCUS3191</name>
</gene>
<reference evidence="2 3" key="2">
    <citation type="submission" date="2018-11" db="EMBL/GenBank/DDBJ databases">
        <authorList>
            <consortium name="Pathogen Informatics"/>
        </authorList>
    </citation>
    <scope>NUCLEOTIDE SEQUENCE [LARGE SCALE GENOMIC DNA]</scope>
</reference>
<name>A0A0M3J707_ANISI</name>
<evidence type="ECO:0000313" key="3">
    <source>
        <dbReference type="Proteomes" id="UP000267096"/>
    </source>
</evidence>